<protein>
    <recommendedName>
        <fullName evidence="2">BppU N-terminal domain-containing protein</fullName>
    </recommendedName>
</protein>
<reference evidence="3 4" key="1">
    <citation type="submission" date="2017-02" db="EMBL/GenBank/DDBJ databases">
        <authorList>
            <person name="Peterson S.W."/>
        </authorList>
    </citation>
    <scope>NUCLEOTIDE SEQUENCE [LARGE SCALE GENOMIC DNA]</scope>
    <source>
        <strain evidence="3 4">DSM 15102</strain>
    </source>
</reference>
<dbReference type="InterPro" id="IPR018913">
    <property type="entry name" value="BppU_N"/>
</dbReference>
<dbReference type="OrthoDB" id="2151928at2"/>
<dbReference type="Pfam" id="PF10651">
    <property type="entry name" value="BppU_N"/>
    <property type="match status" value="1"/>
</dbReference>
<keyword evidence="4" id="KW-1185">Reference proteome</keyword>
<feature type="domain" description="BppU N-terminal" evidence="2">
    <location>
        <begin position="10"/>
        <end position="143"/>
    </location>
</feature>
<name>A0A1T4K5N9_9FIRM</name>
<evidence type="ECO:0000313" key="4">
    <source>
        <dbReference type="Proteomes" id="UP000196365"/>
    </source>
</evidence>
<feature type="coiled-coil region" evidence="1">
    <location>
        <begin position="135"/>
        <end position="177"/>
    </location>
</feature>
<organism evidence="3 4">
    <name type="scientific">Garciella nitratireducens DSM 15102</name>
    <dbReference type="NCBI Taxonomy" id="1121911"/>
    <lineage>
        <taxon>Bacteria</taxon>
        <taxon>Bacillati</taxon>
        <taxon>Bacillota</taxon>
        <taxon>Clostridia</taxon>
        <taxon>Eubacteriales</taxon>
        <taxon>Eubacteriaceae</taxon>
        <taxon>Garciella</taxon>
    </lineage>
</organism>
<proteinExistence type="predicted"/>
<dbReference type="Proteomes" id="UP000196365">
    <property type="component" value="Unassembled WGS sequence"/>
</dbReference>
<dbReference type="AlphaFoldDB" id="A0A1T4K5N9"/>
<gene>
    <name evidence="3" type="ORF">SAMN02745973_00361</name>
</gene>
<dbReference type="EMBL" id="FUWV01000001">
    <property type="protein sequence ID" value="SJZ37778.1"/>
    <property type="molecule type" value="Genomic_DNA"/>
</dbReference>
<evidence type="ECO:0000259" key="2">
    <source>
        <dbReference type="Pfam" id="PF10651"/>
    </source>
</evidence>
<evidence type="ECO:0000256" key="1">
    <source>
        <dbReference type="SAM" id="Coils"/>
    </source>
</evidence>
<keyword evidence="1" id="KW-0175">Coiled coil</keyword>
<dbReference type="Gene3D" id="2.60.40.3350">
    <property type="match status" value="1"/>
</dbReference>
<sequence>MALDNFRRVDIRLDKANAYIPENLFAKEGDYNGRELLIQLTNGGQETDTTGVQVIFNWKHLQKGHSGSTYFQEEDVTKGKYVVAYPTQMLFAGLVTCWFSVVDNGKITNTKNITLTVEKGDNGDLIVAENDFSILQDALIQINQYQNEIDAIKTDLQVQADNLLATEKAELDDLEANYAPKLQALETQFNDTIENVTVDSEVITARTSLATGISYDTLALILEAIENRQLIHDPVEGKFYIETIEIVDGKEMTKIEEVM</sequence>
<accession>A0A1T4K5N9</accession>
<evidence type="ECO:0000313" key="3">
    <source>
        <dbReference type="EMBL" id="SJZ37778.1"/>
    </source>
</evidence>
<dbReference type="RefSeq" id="WP_087677800.1">
    <property type="nucleotide sequence ID" value="NZ_FUWV01000001.1"/>
</dbReference>